<sequence length="222" mass="23228">MKRIAGVIVILCAFAAGCATNPDGSREYKRTGIGALAGAALGAGTGALFGGNKGSHAAIGAGAGALVGGAIGNYMDRQAVALKKNLPEAQVERQGEKIYVTLPSGILFDKNKDLLKPAFMESLARAASSLRESQTDIIIQGHTDSSGSDAINLPLSQRRADRVRDYLVAQGVPTSRLIAIGYGATRPQFPNDSEANRLLNRRVQLEISPNSALKAEGTAQRQ</sequence>
<dbReference type="InterPro" id="IPR050330">
    <property type="entry name" value="Bact_OuterMem_StrucFunc"/>
</dbReference>
<accession>C6DZ81</accession>
<dbReference type="PRINTS" id="PR01021">
    <property type="entry name" value="OMPADOMAIN"/>
</dbReference>
<dbReference type="PANTHER" id="PTHR30329:SF21">
    <property type="entry name" value="LIPOPROTEIN YIAD-RELATED"/>
    <property type="match status" value="1"/>
</dbReference>
<evidence type="ECO:0000256" key="1">
    <source>
        <dbReference type="ARBA" id="ARBA00004442"/>
    </source>
</evidence>
<dbReference type="STRING" id="443144.GM21_2341"/>
<proteinExistence type="predicted"/>
<dbReference type="eggNOG" id="COG2885">
    <property type="taxonomic scope" value="Bacteria"/>
</dbReference>
<dbReference type="InterPro" id="IPR006665">
    <property type="entry name" value="OmpA-like"/>
</dbReference>
<comment type="subcellular location">
    <subcellularLocation>
        <location evidence="1">Cell outer membrane</location>
    </subcellularLocation>
</comment>
<evidence type="ECO:0000256" key="3">
    <source>
        <dbReference type="ARBA" id="ARBA00023237"/>
    </source>
</evidence>
<name>C6DZ81_GEOSM</name>
<dbReference type="OrthoDB" id="9805566at2"/>
<dbReference type="InterPro" id="IPR006690">
    <property type="entry name" value="OMPA-like_CS"/>
</dbReference>
<dbReference type="PROSITE" id="PS51257">
    <property type="entry name" value="PROKAR_LIPOPROTEIN"/>
    <property type="match status" value="1"/>
</dbReference>
<dbReference type="Pfam" id="PF00691">
    <property type="entry name" value="OmpA"/>
    <property type="match status" value="1"/>
</dbReference>
<reference evidence="7" key="1">
    <citation type="submission" date="2009-07" db="EMBL/GenBank/DDBJ databases">
        <title>Complete sequence of Geobacter sp. M21.</title>
        <authorList>
            <consortium name="US DOE Joint Genome Institute"/>
            <person name="Lucas S."/>
            <person name="Copeland A."/>
            <person name="Lapidus A."/>
            <person name="Glavina del Rio T."/>
            <person name="Dalin E."/>
            <person name="Tice H."/>
            <person name="Bruce D."/>
            <person name="Goodwin L."/>
            <person name="Pitluck S."/>
            <person name="Saunders E."/>
            <person name="Brettin T."/>
            <person name="Detter J.C."/>
            <person name="Han C."/>
            <person name="Larimer F."/>
            <person name="Land M."/>
            <person name="Hauser L."/>
            <person name="Kyrpides N."/>
            <person name="Ovchinnikova G."/>
            <person name="Lovley D."/>
        </authorList>
    </citation>
    <scope>NUCLEOTIDE SEQUENCE [LARGE SCALE GENOMIC DNA]</scope>
    <source>
        <strain evidence="7">M21</strain>
    </source>
</reference>
<dbReference type="PROSITE" id="PS01068">
    <property type="entry name" value="OMPA_1"/>
    <property type="match status" value="1"/>
</dbReference>
<dbReference type="PANTHER" id="PTHR30329">
    <property type="entry name" value="STATOR ELEMENT OF FLAGELLAR MOTOR COMPLEX"/>
    <property type="match status" value="1"/>
</dbReference>
<gene>
    <name evidence="7" type="ordered locus">GM21_2341</name>
</gene>
<dbReference type="Pfam" id="PF13488">
    <property type="entry name" value="Gly-zipper_Omp"/>
    <property type="match status" value="1"/>
</dbReference>
<dbReference type="PROSITE" id="PS51123">
    <property type="entry name" value="OMPA_2"/>
    <property type="match status" value="1"/>
</dbReference>
<feature type="chain" id="PRO_5002964356" evidence="5">
    <location>
        <begin position="19"/>
        <end position="222"/>
    </location>
</feature>
<dbReference type="EMBL" id="CP001661">
    <property type="protein sequence ID" value="ACT18389.1"/>
    <property type="molecule type" value="Genomic_DNA"/>
</dbReference>
<dbReference type="SUPFAM" id="SSF103088">
    <property type="entry name" value="OmpA-like"/>
    <property type="match status" value="1"/>
</dbReference>
<evidence type="ECO:0000259" key="6">
    <source>
        <dbReference type="PROSITE" id="PS51123"/>
    </source>
</evidence>
<evidence type="ECO:0000256" key="4">
    <source>
        <dbReference type="PROSITE-ProRule" id="PRU00473"/>
    </source>
</evidence>
<evidence type="ECO:0000256" key="2">
    <source>
        <dbReference type="ARBA" id="ARBA00023136"/>
    </source>
</evidence>
<dbReference type="HOGENOM" id="CLU_016890_6_2_7"/>
<evidence type="ECO:0000256" key="5">
    <source>
        <dbReference type="SAM" id="SignalP"/>
    </source>
</evidence>
<dbReference type="Gene3D" id="3.30.1330.60">
    <property type="entry name" value="OmpA-like domain"/>
    <property type="match status" value="1"/>
</dbReference>
<feature type="signal peptide" evidence="5">
    <location>
        <begin position="1"/>
        <end position="18"/>
    </location>
</feature>
<keyword evidence="5" id="KW-0732">Signal</keyword>
<dbReference type="GO" id="GO:0009279">
    <property type="term" value="C:cell outer membrane"/>
    <property type="evidence" value="ECO:0007669"/>
    <property type="project" value="UniProtKB-SubCell"/>
</dbReference>
<dbReference type="InterPro" id="IPR039567">
    <property type="entry name" value="Gly-zipper"/>
</dbReference>
<dbReference type="AlphaFoldDB" id="C6DZ81"/>
<feature type="domain" description="OmpA-like" evidence="6">
    <location>
        <begin position="94"/>
        <end position="211"/>
    </location>
</feature>
<dbReference type="InterPro" id="IPR036737">
    <property type="entry name" value="OmpA-like_sf"/>
</dbReference>
<dbReference type="InterPro" id="IPR006664">
    <property type="entry name" value="OMP_bac"/>
</dbReference>
<dbReference type="KEGG" id="gem:GM21_2341"/>
<organism evidence="7">
    <name type="scientific">Geobacter sp. (strain M21)</name>
    <dbReference type="NCBI Taxonomy" id="443144"/>
    <lineage>
        <taxon>Bacteria</taxon>
        <taxon>Pseudomonadati</taxon>
        <taxon>Thermodesulfobacteriota</taxon>
        <taxon>Desulfuromonadia</taxon>
        <taxon>Geobacterales</taxon>
        <taxon>Geobacteraceae</taxon>
        <taxon>Geobacter</taxon>
    </lineage>
</organism>
<keyword evidence="2 4" id="KW-0472">Membrane</keyword>
<protein>
    <submittedName>
        <fullName evidence="7">OmpA/MotB domain protein</fullName>
    </submittedName>
</protein>
<dbReference type="CDD" id="cd07185">
    <property type="entry name" value="OmpA_C-like"/>
    <property type="match status" value="1"/>
</dbReference>
<keyword evidence="3" id="KW-0998">Cell outer membrane</keyword>
<evidence type="ECO:0000313" key="7">
    <source>
        <dbReference type="EMBL" id="ACT18389.1"/>
    </source>
</evidence>